<sequence>MSEDTDDLLQKALPVQDTGEDFNLDIPPTSGNEYLRRVQLEAKQCPSVVVAKIDTTQFSRQQTVKISYGSGLSPAPKGYAPFQHWQKKQVADFSKTRQVGF</sequence>
<dbReference type="PANTHER" id="PTHR12794">
    <property type="entry name" value="GEMIN2"/>
    <property type="match status" value="1"/>
</dbReference>
<dbReference type="Gene3D" id="1.20.5.220">
    <property type="match status" value="1"/>
</dbReference>
<dbReference type="Pfam" id="PF04938">
    <property type="entry name" value="SIP1"/>
    <property type="match status" value="1"/>
</dbReference>
<dbReference type="GeneID" id="106471407"/>
<protein>
    <submittedName>
        <fullName evidence="3">Gem-associated protein 2-like</fullName>
    </submittedName>
</protein>
<dbReference type="PANTHER" id="PTHR12794:SF0">
    <property type="entry name" value="GEM-ASSOCIATED PROTEIN 2"/>
    <property type="match status" value="1"/>
</dbReference>
<reference evidence="3" key="1">
    <citation type="submission" date="2025-08" db="UniProtKB">
        <authorList>
            <consortium name="RefSeq"/>
        </authorList>
    </citation>
    <scope>IDENTIFICATION</scope>
    <source>
        <tissue evidence="3">Muscle</tissue>
    </source>
</reference>
<name>A0ABM1BRV9_LIMPO</name>
<gene>
    <name evidence="3" type="primary">LOC106471407</name>
</gene>
<proteinExistence type="inferred from homology"/>
<comment type="similarity">
    <text evidence="1">Belongs to the gemin-2 family.</text>
</comment>
<evidence type="ECO:0000256" key="1">
    <source>
        <dbReference type="ARBA" id="ARBA00025758"/>
    </source>
</evidence>
<keyword evidence="2" id="KW-1185">Reference proteome</keyword>
<dbReference type="RefSeq" id="XP_013787457.2">
    <property type="nucleotide sequence ID" value="XM_013932003.2"/>
</dbReference>
<evidence type="ECO:0000313" key="3">
    <source>
        <dbReference type="RefSeq" id="XP_013787457.2"/>
    </source>
</evidence>
<accession>A0ABM1BRV9</accession>
<dbReference type="Proteomes" id="UP000694941">
    <property type="component" value="Unplaced"/>
</dbReference>
<dbReference type="InterPro" id="IPR035426">
    <property type="entry name" value="Gemin2/Brr1"/>
</dbReference>
<evidence type="ECO:0000313" key="2">
    <source>
        <dbReference type="Proteomes" id="UP000694941"/>
    </source>
</evidence>
<organism evidence="2 3">
    <name type="scientific">Limulus polyphemus</name>
    <name type="common">Atlantic horseshoe crab</name>
    <dbReference type="NCBI Taxonomy" id="6850"/>
    <lineage>
        <taxon>Eukaryota</taxon>
        <taxon>Metazoa</taxon>
        <taxon>Ecdysozoa</taxon>
        <taxon>Arthropoda</taxon>
        <taxon>Chelicerata</taxon>
        <taxon>Merostomata</taxon>
        <taxon>Xiphosura</taxon>
        <taxon>Limulidae</taxon>
        <taxon>Limulus</taxon>
    </lineage>
</organism>